<keyword evidence="1" id="KW-0863">Zinc-finger</keyword>
<sequence length="290" mass="33521">MSDQGATAFPSQTMVDCGVCGEKFDVNWFCKNCAGSICDKCYHIHRKTEISRRHIVVPRTVEVLRLHGPAKIAEICQYHPTKEVSAYCNECKVPCCLLCLSNNHQRHVFSPIEDVYLSAEKNLDKYVRELQKDVKPTLDEMMESFRDQIERNEVQIEKVKAEINIFKQTLIQRVVESCDLLLKEIDQVKDDGRNFVNELRASKDKLDQLMKDIETIIGVGKLDIIEYSPPDPKSFIQNPPLNNLRVPRFVPRNDLIDLIEKKIEIGKIEFDKEITKMQKKSSTRPKDILK</sequence>
<evidence type="ECO:0000256" key="2">
    <source>
        <dbReference type="SAM" id="Coils"/>
    </source>
</evidence>
<dbReference type="PANTHER" id="PTHR25462:SF296">
    <property type="entry name" value="MEIOTIC P26, ISOFORM F"/>
    <property type="match status" value="1"/>
</dbReference>
<dbReference type="PANTHER" id="PTHR25462">
    <property type="entry name" value="BONUS, ISOFORM C-RELATED"/>
    <property type="match status" value="1"/>
</dbReference>
<name>A0AA89BUQ8_PINIB</name>
<keyword evidence="2" id="KW-0175">Coiled coil</keyword>
<dbReference type="AlphaFoldDB" id="A0AA89BUQ8"/>
<dbReference type="InterPro" id="IPR000315">
    <property type="entry name" value="Znf_B-box"/>
</dbReference>
<dbReference type="PROSITE" id="PS50119">
    <property type="entry name" value="ZF_BBOX"/>
    <property type="match status" value="2"/>
</dbReference>
<accession>A0AA89BUQ8</accession>
<feature type="domain" description="B box-type" evidence="3">
    <location>
        <begin position="12"/>
        <end position="59"/>
    </location>
</feature>
<keyword evidence="1" id="KW-0862">Zinc</keyword>
<protein>
    <recommendedName>
        <fullName evidence="3">B box-type domain-containing protein</fullName>
    </recommendedName>
</protein>
<gene>
    <name evidence="4" type="ORF">FSP39_012003</name>
</gene>
<feature type="coiled-coil region" evidence="2">
    <location>
        <begin position="142"/>
        <end position="169"/>
    </location>
</feature>
<keyword evidence="1" id="KW-0479">Metal-binding</keyword>
<dbReference type="CDD" id="cd19757">
    <property type="entry name" value="Bbox1"/>
    <property type="match status" value="1"/>
</dbReference>
<evidence type="ECO:0000256" key="1">
    <source>
        <dbReference type="PROSITE-ProRule" id="PRU00024"/>
    </source>
</evidence>
<dbReference type="GO" id="GO:0008270">
    <property type="term" value="F:zinc ion binding"/>
    <property type="evidence" value="ECO:0007669"/>
    <property type="project" value="UniProtKB-KW"/>
</dbReference>
<dbReference type="Proteomes" id="UP001186944">
    <property type="component" value="Unassembled WGS sequence"/>
</dbReference>
<dbReference type="EMBL" id="VSWD01000014">
    <property type="protein sequence ID" value="KAK3083028.1"/>
    <property type="molecule type" value="Genomic_DNA"/>
</dbReference>
<organism evidence="4 5">
    <name type="scientific">Pinctada imbricata</name>
    <name type="common">Atlantic pearl-oyster</name>
    <name type="synonym">Pinctada martensii</name>
    <dbReference type="NCBI Taxonomy" id="66713"/>
    <lineage>
        <taxon>Eukaryota</taxon>
        <taxon>Metazoa</taxon>
        <taxon>Spiralia</taxon>
        <taxon>Lophotrochozoa</taxon>
        <taxon>Mollusca</taxon>
        <taxon>Bivalvia</taxon>
        <taxon>Autobranchia</taxon>
        <taxon>Pteriomorphia</taxon>
        <taxon>Pterioida</taxon>
        <taxon>Pterioidea</taxon>
        <taxon>Pteriidae</taxon>
        <taxon>Pinctada</taxon>
    </lineage>
</organism>
<feature type="domain" description="B box-type" evidence="3">
    <location>
        <begin position="71"/>
        <end position="112"/>
    </location>
</feature>
<evidence type="ECO:0000259" key="3">
    <source>
        <dbReference type="PROSITE" id="PS50119"/>
    </source>
</evidence>
<dbReference type="CDD" id="cd19756">
    <property type="entry name" value="Bbox2"/>
    <property type="match status" value="1"/>
</dbReference>
<reference evidence="4" key="1">
    <citation type="submission" date="2019-08" db="EMBL/GenBank/DDBJ databases">
        <title>The improved chromosome-level genome for the pearl oyster Pinctada fucata martensii using PacBio sequencing and Hi-C.</title>
        <authorList>
            <person name="Zheng Z."/>
        </authorList>
    </citation>
    <scope>NUCLEOTIDE SEQUENCE</scope>
    <source>
        <strain evidence="4">ZZ-2019</strain>
        <tissue evidence="4">Adductor muscle</tissue>
    </source>
</reference>
<evidence type="ECO:0000313" key="4">
    <source>
        <dbReference type="EMBL" id="KAK3083028.1"/>
    </source>
</evidence>
<dbReference type="SUPFAM" id="SSF57845">
    <property type="entry name" value="B-box zinc-binding domain"/>
    <property type="match status" value="1"/>
</dbReference>
<dbReference type="Pfam" id="PF00643">
    <property type="entry name" value="zf-B_box"/>
    <property type="match status" value="1"/>
</dbReference>
<dbReference type="InterPro" id="IPR047153">
    <property type="entry name" value="TRIM45/56/19-like"/>
</dbReference>
<keyword evidence="5" id="KW-1185">Reference proteome</keyword>
<proteinExistence type="predicted"/>
<evidence type="ECO:0000313" key="5">
    <source>
        <dbReference type="Proteomes" id="UP001186944"/>
    </source>
</evidence>
<comment type="caution">
    <text evidence="4">The sequence shown here is derived from an EMBL/GenBank/DDBJ whole genome shotgun (WGS) entry which is preliminary data.</text>
</comment>
<dbReference type="Gene3D" id="3.30.160.60">
    <property type="entry name" value="Classic Zinc Finger"/>
    <property type="match status" value="1"/>
</dbReference>